<feature type="compositionally biased region" description="Low complexity" evidence="1">
    <location>
        <begin position="74"/>
        <end position="88"/>
    </location>
</feature>
<organism evidence="3 4">
    <name type="scientific">Orbilia ellipsospora</name>
    <dbReference type="NCBI Taxonomy" id="2528407"/>
    <lineage>
        <taxon>Eukaryota</taxon>
        <taxon>Fungi</taxon>
        <taxon>Dikarya</taxon>
        <taxon>Ascomycota</taxon>
        <taxon>Pezizomycotina</taxon>
        <taxon>Orbiliomycetes</taxon>
        <taxon>Orbiliales</taxon>
        <taxon>Orbiliaceae</taxon>
        <taxon>Orbilia</taxon>
    </lineage>
</organism>
<evidence type="ECO:0000256" key="1">
    <source>
        <dbReference type="SAM" id="MobiDB-lite"/>
    </source>
</evidence>
<name>A0AAV9XGP2_9PEZI</name>
<gene>
    <name evidence="3" type="ORF">TWF694_008167</name>
</gene>
<sequence length="156" mass="16864">MKITIGLITSFCLLLPGLVQVSAEPICNSNTGCSTHNSDGMKYAAVPAADYKVLEHKDMDGTKRVYRRQNRKNPGTTTPATTPPTTHRTGGKKDAVVKEAIQMKLPPKIIEYLKGASETEIQQLEALDAARFQEAIKNVIQGVKPNLGSAPPARGH</sequence>
<evidence type="ECO:0000313" key="3">
    <source>
        <dbReference type="EMBL" id="KAK6540777.1"/>
    </source>
</evidence>
<evidence type="ECO:0008006" key="5">
    <source>
        <dbReference type="Google" id="ProtNLM"/>
    </source>
</evidence>
<dbReference type="EMBL" id="JAVHJO010000004">
    <property type="protein sequence ID" value="KAK6540777.1"/>
    <property type="molecule type" value="Genomic_DNA"/>
</dbReference>
<keyword evidence="4" id="KW-1185">Reference proteome</keyword>
<comment type="caution">
    <text evidence="3">The sequence shown here is derived from an EMBL/GenBank/DDBJ whole genome shotgun (WGS) entry which is preliminary data.</text>
</comment>
<dbReference type="Proteomes" id="UP001365542">
    <property type="component" value="Unassembled WGS sequence"/>
</dbReference>
<protein>
    <recommendedName>
        <fullName evidence="5">Secreted protein</fullName>
    </recommendedName>
</protein>
<proteinExistence type="predicted"/>
<keyword evidence="2" id="KW-0732">Signal</keyword>
<accession>A0AAV9XGP2</accession>
<dbReference type="AlphaFoldDB" id="A0AAV9XGP2"/>
<feature type="chain" id="PRO_5043900469" description="Secreted protein" evidence="2">
    <location>
        <begin position="24"/>
        <end position="156"/>
    </location>
</feature>
<feature type="region of interest" description="Disordered" evidence="1">
    <location>
        <begin position="66"/>
        <end position="93"/>
    </location>
</feature>
<evidence type="ECO:0000313" key="4">
    <source>
        <dbReference type="Proteomes" id="UP001365542"/>
    </source>
</evidence>
<feature type="signal peptide" evidence="2">
    <location>
        <begin position="1"/>
        <end position="23"/>
    </location>
</feature>
<reference evidence="3 4" key="1">
    <citation type="submission" date="2019-10" db="EMBL/GenBank/DDBJ databases">
        <authorList>
            <person name="Palmer J.M."/>
        </authorList>
    </citation>
    <scope>NUCLEOTIDE SEQUENCE [LARGE SCALE GENOMIC DNA]</scope>
    <source>
        <strain evidence="3 4">TWF694</strain>
    </source>
</reference>
<evidence type="ECO:0000256" key="2">
    <source>
        <dbReference type="SAM" id="SignalP"/>
    </source>
</evidence>